<reference evidence="1" key="1">
    <citation type="submission" date="2020-03" db="EMBL/GenBank/DDBJ databases">
        <title>The deep terrestrial virosphere.</title>
        <authorList>
            <person name="Holmfeldt K."/>
            <person name="Nilsson E."/>
            <person name="Simone D."/>
            <person name="Lopez-Fernandez M."/>
            <person name="Wu X."/>
            <person name="de Brujin I."/>
            <person name="Lundin D."/>
            <person name="Andersson A."/>
            <person name="Bertilsson S."/>
            <person name="Dopson M."/>
        </authorList>
    </citation>
    <scope>NUCLEOTIDE SEQUENCE</scope>
    <source>
        <strain evidence="1">MM415A01560</strain>
    </source>
</reference>
<name>A0A6M3K1L3_9ZZZZ</name>
<proteinExistence type="predicted"/>
<accession>A0A6M3K1L3</accession>
<dbReference type="AlphaFoldDB" id="A0A6M3K1L3"/>
<gene>
    <name evidence="1" type="ORF">MM415A01560_0014</name>
</gene>
<protein>
    <submittedName>
        <fullName evidence="1">Uncharacterized protein</fullName>
    </submittedName>
</protein>
<sequence>MSPEKELLIRTFLERMRTISNRSLALTAALGRLNTQSIMLLGNAQVHPALKLPEKEINDIKELLNESERIIEGNG</sequence>
<evidence type="ECO:0000313" key="1">
    <source>
        <dbReference type="EMBL" id="QJA76213.1"/>
    </source>
</evidence>
<organism evidence="1">
    <name type="scientific">viral metagenome</name>
    <dbReference type="NCBI Taxonomy" id="1070528"/>
    <lineage>
        <taxon>unclassified sequences</taxon>
        <taxon>metagenomes</taxon>
        <taxon>organismal metagenomes</taxon>
    </lineage>
</organism>
<dbReference type="EMBL" id="MT142211">
    <property type="protein sequence ID" value="QJA76213.1"/>
    <property type="molecule type" value="Genomic_DNA"/>
</dbReference>